<sequence>MEDSDERFESSSVGWAGERAVEQSSRFIVITVLCDHFRTPALYKVAGGIRVKAVEMQLAGFSSQCRSSAVSSTIPLNVLIAWNPRKTPTESSAAQTAASLPLRPSMTTRTSLSLKPNRYNGGTPCIFRLAPNTIAYPCGWLDWANNVHPRGCYVISPQAIQPALDIYGENARKIVSVKIPQFCRDTTMAVCVNVMMVGSIERMVNEADTVKRGKEFGCFASGGSTTIALSRKAWQSETRIFSSTGRLV</sequence>
<comment type="caution">
    <text evidence="1">The sequence shown here is derived from an EMBL/GenBank/DDBJ whole genome shotgun (WGS) entry which is preliminary data.</text>
</comment>
<accession>A0ACB8TTJ7</accession>
<gene>
    <name evidence="1" type="ORF">BDY19DRAFT_996909</name>
</gene>
<keyword evidence="2" id="KW-1185">Reference proteome</keyword>
<name>A0ACB8TTJ7_9APHY</name>
<reference evidence="1" key="1">
    <citation type="journal article" date="2021" name="Environ. Microbiol.">
        <title>Gene family expansions and transcriptome signatures uncover fungal adaptations to wood decay.</title>
        <authorList>
            <person name="Hage H."/>
            <person name="Miyauchi S."/>
            <person name="Viragh M."/>
            <person name="Drula E."/>
            <person name="Min B."/>
            <person name="Chaduli D."/>
            <person name="Navarro D."/>
            <person name="Favel A."/>
            <person name="Norest M."/>
            <person name="Lesage-Meessen L."/>
            <person name="Balint B."/>
            <person name="Merenyi Z."/>
            <person name="de Eugenio L."/>
            <person name="Morin E."/>
            <person name="Martinez A.T."/>
            <person name="Baldrian P."/>
            <person name="Stursova M."/>
            <person name="Martinez M.J."/>
            <person name="Novotny C."/>
            <person name="Magnuson J.K."/>
            <person name="Spatafora J.W."/>
            <person name="Maurice S."/>
            <person name="Pangilinan J."/>
            <person name="Andreopoulos W."/>
            <person name="LaButti K."/>
            <person name="Hundley H."/>
            <person name="Na H."/>
            <person name="Kuo A."/>
            <person name="Barry K."/>
            <person name="Lipzen A."/>
            <person name="Henrissat B."/>
            <person name="Riley R."/>
            <person name="Ahrendt S."/>
            <person name="Nagy L.G."/>
            <person name="Grigoriev I.V."/>
            <person name="Martin F."/>
            <person name="Rosso M.N."/>
        </authorList>
    </citation>
    <scope>NUCLEOTIDE SEQUENCE</scope>
    <source>
        <strain evidence="1">CBS 384.51</strain>
    </source>
</reference>
<organism evidence="1 2">
    <name type="scientific">Irpex rosettiformis</name>
    <dbReference type="NCBI Taxonomy" id="378272"/>
    <lineage>
        <taxon>Eukaryota</taxon>
        <taxon>Fungi</taxon>
        <taxon>Dikarya</taxon>
        <taxon>Basidiomycota</taxon>
        <taxon>Agaricomycotina</taxon>
        <taxon>Agaricomycetes</taxon>
        <taxon>Polyporales</taxon>
        <taxon>Irpicaceae</taxon>
        <taxon>Irpex</taxon>
    </lineage>
</organism>
<dbReference type="EMBL" id="MU274932">
    <property type="protein sequence ID" value="KAI0085378.1"/>
    <property type="molecule type" value="Genomic_DNA"/>
</dbReference>
<evidence type="ECO:0000313" key="1">
    <source>
        <dbReference type="EMBL" id="KAI0085378.1"/>
    </source>
</evidence>
<evidence type="ECO:0000313" key="2">
    <source>
        <dbReference type="Proteomes" id="UP001055072"/>
    </source>
</evidence>
<protein>
    <submittedName>
        <fullName evidence="1">Uncharacterized protein</fullName>
    </submittedName>
</protein>
<proteinExistence type="predicted"/>
<dbReference type="Proteomes" id="UP001055072">
    <property type="component" value="Unassembled WGS sequence"/>
</dbReference>